<keyword evidence="2" id="KW-0325">Glycoprotein</keyword>
<evidence type="ECO:0000256" key="1">
    <source>
        <dbReference type="ARBA" id="ARBA00023157"/>
    </source>
</evidence>
<sequence length="147" mass="16419">MINDMMLSQWFSKLAVLVPLASILVLFTVPAIGVKHTVGDSIWSIPPTTDFYTKWSSSRSFHPGDILYFEFESEMYNVLRVSSQDYEFCAKSTALALETYGDGPASVTLKQEGYHFYICDILDYCTLGLKLGVYVNATTPSLHGEPP</sequence>
<gene>
    <name evidence="4" type="ORF">SSX86_018549</name>
</gene>
<dbReference type="InterPro" id="IPR003245">
    <property type="entry name" value="Phytocyanin_dom"/>
</dbReference>
<reference evidence="4 5" key="1">
    <citation type="submission" date="2024-04" db="EMBL/GenBank/DDBJ databases">
        <title>The reference genome of an endangered Asteraceae, Deinandra increscens subsp. villosa, native to the Central Coast of California.</title>
        <authorList>
            <person name="Guilliams M."/>
            <person name="Hasenstab-Lehman K."/>
            <person name="Meyer R."/>
            <person name="Mcevoy S."/>
        </authorList>
    </citation>
    <scope>NUCLEOTIDE SEQUENCE [LARGE SCALE GENOMIC DNA]</scope>
    <source>
        <tissue evidence="4">Leaf</tissue>
    </source>
</reference>
<evidence type="ECO:0000313" key="4">
    <source>
        <dbReference type="EMBL" id="KAK9061368.1"/>
    </source>
</evidence>
<comment type="caution">
    <text evidence="4">The sequence shown here is derived from an EMBL/GenBank/DDBJ whole genome shotgun (WGS) entry which is preliminary data.</text>
</comment>
<name>A0AAP0CVG4_9ASTR</name>
<dbReference type="Proteomes" id="UP001408789">
    <property type="component" value="Unassembled WGS sequence"/>
</dbReference>
<dbReference type="PANTHER" id="PTHR33021">
    <property type="entry name" value="BLUE COPPER PROTEIN"/>
    <property type="match status" value="1"/>
</dbReference>
<feature type="domain" description="Phytocyanin" evidence="3">
    <location>
        <begin position="34"/>
        <end position="137"/>
    </location>
</feature>
<evidence type="ECO:0000313" key="5">
    <source>
        <dbReference type="Proteomes" id="UP001408789"/>
    </source>
</evidence>
<keyword evidence="5" id="KW-1185">Reference proteome</keyword>
<evidence type="ECO:0000259" key="3">
    <source>
        <dbReference type="PROSITE" id="PS51485"/>
    </source>
</evidence>
<dbReference type="AlphaFoldDB" id="A0AAP0CVG4"/>
<dbReference type="EMBL" id="JBCNJP010000019">
    <property type="protein sequence ID" value="KAK9061368.1"/>
    <property type="molecule type" value="Genomic_DNA"/>
</dbReference>
<proteinExistence type="predicted"/>
<accession>A0AAP0CVG4</accession>
<dbReference type="GO" id="GO:0009055">
    <property type="term" value="F:electron transfer activity"/>
    <property type="evidence" value="ECO:0007669"/>
    <property type="project" value="InterPro"/>
</dbReference>
<organism evidence="4 5">
    <name type="scientific">Deinandra increscens subsp. villosa</name>
    <dbReference type="NCBI Taxonomy" id="3103831"/>
    <lineage>
        <taxon>Eukaryota</taxon>
        <taxon>Viridiplantae</taxon>
        <taxon>Streptophyta</taxon>
        <taxon>Embryophyta</taxon>
        <taxon>Tracheophyta</taxon>
        <taxon>Spermatophyta</taxon>
        <taxon>Magnoliopsida</taxon>
        <taxon>eudicotyledons</taxon>
        <taxon>Gunneridae</taxon>
        <taxon>Pentapetalae</taxon>
        <taxon>asterids</taxon>
        <taxon>campanulids</taxon>
        <taxon>Asterales</taxon>
        <taxon>Asteraceae</taxon>
        <taxon>Asteroideae</taxon>
        <taxon>Heliantheae alliance</taxon>
        <taxon>Madieae</taxon>
        <taxon>Madiinae</taxon>
        <taxon>Deinandra</taxon>
    </lineage>
</organism>
<dbReference type="PROSITE" id="PS51485">
    <property type="entry name" value="PHYTOCYANIN"/>
    <property type="match status" value="1"/>
</dbReference>
<dbReference type="InterPro" id="IPR039391">
    <property type="entry name" value="Phytocyanin-like"/>
</dbReference>
<protein>
    <recommendedName>
        <fullName evidence="3">Phytocyanin domain-containing protein</fullName>
    </recommendedName>
</protein>
<dbReference type="FunFam" id="2.60.40.420:FF:000034">
    <property type="entry name" value="Cupredoxin superfamily protein"/>
    <property type="match status" value="1"/>
</dbReference>
<dbReference type="Gene3D" id="2.60.40.420">
    <property type="entry name" value="Cupredoxins - blue copper proteins"/>
    <property type="match status" value="1"/>
</dbReference>
<keyword evidence="1" id="KW-1015">Disulfide bond</keyword>
<dbReference type="GO" id="GO:0005886">
    <property type="term" value="C:plasma membrane"/>
    <property type="evidence" value="ECO:0007669"/>
    <property type="project" value="TreeGrafter"/>
</dbReference>
<dbReference type="InterPro" id="IPR008972">
    <property type="entry name" value="Cupredoxin"/>
</dbReference>
<evidence type="ECO:0000256" key="2">
    <source>
        <dbReference type="ARBA" id="ARBA00023180"/>
    </source>
</evidence>
<dbReference type="Pfam" id="PF02298">
    <property type="entry name" value="Cu_bind_like"/>
    <property type="match status" value="1"/>
</dbReference>
<dbReference type="PANTHER" id="PTHR33021:SF288">
    <property type="entry name" value="OS03G0648500 PROTEIN"/>
    <property type="match status" value="1"/>
</dbReference>
<dbReference type="SUPFAM" id="SSF49503">
    <property type="entry name" value="Cupredoxins"/>
    <property type="match status" value="1"/>
</dbReference>